<keyword evidence="8" id="KW-0503">Monooxygenase</keyword>
<dbReference type="GO" id="GO:0005506">
    <property type="term" value="F:iron ion binding"/>
    <property type="evidence" value="ECO:0007669"/>
    <property type="project" value="InterPro"/>
</dbReference>
<evidence type="ECO:0000256" key="6">
    <source>
        <dbReference type="ARBA" id="ARBA00023002"/>
    </source>
</evidence>
<dbReference type="GO" id="GO:0004497">
    <property type="term" value="F:monooxygenase activity"/>
    <property type="evidence" value="ECO:0007669"/>
    <property type="project" value="UniProtKB-KW"/>
</dbReference>
<evidence type="ECO:0000256" key="2">
    <source>
        <dbReference type="ARBA" id="ARBA00004685"/>
    </source>
</evidence>
<comment type="cofactor">
    <cofactor evidence="1 9">
        <name>heme</name>
        <dbReference type="ChEBI" id="CHEBI:30413"/>
    </cofactor>
</comment>
<keyword evidence="10" id="KW-0472">Membrane</keyword>
<keyword evidence="10" id="KW-1133">Transmembrane helix</keyword>
<dbReference type="PANTHER" id="PTHR46206">
    <property type="entry name" value="CYTOCHROME P450"/>
    <property type="match status" value="1"/>
</dbReference>
<evidence type="ECO:0000256" key="10">
    <source>
        <dbReference type="SAM" id="Phobius"/>
    </source>
</evidence>
<protein>
    <submittedName>
        <fullName evidence="11">Cytochrome P450</fullName>
    </submittedName>
</protein>
<dbReference type="EMBL" id="ML993943">
    <property type="protein sequence ID" value="KAF2202268.1"/>
    <property type="molecule type" value="Genomic_DNA"/>
</dbReference>
<keyword evidence="5 9" id="KW-0479">Metal-binding</keyword>
<dbReference type="Gene3D" id="1.10.630.10">
    <property type="entry name" value="Cytochrome P450"/>
    <property type="match status" value="1"/>
</dbReference>
<dbReference type="InterPro" id="IPR001128">
    <property type="entry name" value="Cyt_P450"/>
</dbReference>
<keyword evidence="4 9" id="KW-0349">Heme</keyword>
<keyword evidence="12" id="KW-1185">Reference proteome</keyword>
<dbReference type="CDD" id="cd11041">
    <property type="entry name" value="CYP503A1-like"/>
    <property type="match status" value="1"/>
</dbReference>
<feature type="binding site" description="axial binding residue" evidence="9">
    <location>
        <position position="483"/>
    </location>
    <ligand>
        <name>heme</name>
        <dbReference type="ChEBI" id="CHEBI:30413"/>
    </ligand>
    <ligandPart>
        <name>Fe</name>
        <dbReference type="ChEBI" id="CHEBI:18248"/>
    </ligandPart>
</feature>
<evidence type="ECO:0000256" key="3">
    <source>
        <dbReference type="ARBA" id="ARBA00010617"/>
    </source>
</evidence>
<comment type="caution">
    <text evidence="11">The sequence shown here is derived from an EMBL/GenBank/DDBJ whole genome shotgun (WGS) entry which is preliminary data.</text>
</comment>
<evidence type="ECO:0000256" key="9">
    <source>
        <dbReference type="PIRSR" id="PIRSR602403-1"/>
    </source>
</evidence>
<feature type="transmembrane region" description="Helical" evidence="10">
    <location>
        <begin position="6"/>
        <end position="24"/>
    </location>
</feature>
<evidence type="ECO:0000256" key="8">
    <source>
        <dbReference type="ARBA" id="ARBA00023033"/>
    </source>
</evidence>
<comment type="similarity">
    <text evidence="3">Belongs to the cytochrome P450 family.</text>
</comment>
<proteinExistence type="inferred from homology"/>
<dbReference type="GO" id="GO:0016705">
    <property type="term" value="F:oxidoreductase activity, acting on paired donors, with incorporation or reduction of molecular oxygen"/>
    <property type="evidence" value="ECO:0007669"/>
    <property type="project" value="InterPro"/>
</dbReference>
<evidence type="ECO:0000256" key="5">
    <source>
        <dbReference type="ARBA" id="ARBA00022723"/>
    </source>
</evidence>
<dbReference type="AlphaFoldDB" id="A0A9P4MWK7"/>
<dbReference type="GO" id="GO:0020037">
    <property type="term" value="F:heme binding"/>
    <property type="evidence" value="ECO:0007669"/>
    <property type="project" value="InterPro"/>
</dbReference>
<evidence type="ECO:0000256" key="7">
    <source>
        <dbReference type="ARBA" id="ARBA00023004"/>
    </source>
</evidence>
<keyword evidence="6" id="KW-0560">Oxidoreductase</keyword>
<dbReference type="InterPro" id="IPR036396">
    <property type="entry name" value="Cyt_P450_sf"/>
</dbReference>
<evidence type="ECO:0000313" key="12">
    <source>
        <dbReference type="Proteomes" id="UP000799536"/>
    </source>
</evidence>
<dbReference type="Proteomes" id="UP000799536">
    <property type="component" value="Unassembled WGS sequence"/>
</dbReference>
<dbReference type="Pfam" id="PF00067">
    <property type="entry name" value="p450"/>
    <property type="match status" value="1"/>
</dbReference>
<dbReference type="SUPFAM" id="SSF48264">
    <property type="entry name" value="Cytochrome P450"/>
    <property type="match status" value="1"/>
</dbReference>
<evidence type="ECO:0000313" key="11">
    <source>
        <dbReference type="EMBL" id="KAF2202268.1"/>
    </source>
</evidence>
<evidence type="ECO:0000256" key="4">
    <source>
        <dbReference type="ARBA" id="ARBA00022617"/>
    </source>
</evidence>
<dbReference type="PANTHER" id="PTHR46206:SF1">
    <property type="entry name" value="P450, PUTATIVE (EUROFUNG)-RELATED"/>
    <property type="match status" value="1"/>
</dbReference>
<sequence length="537" mass="60946">MALHDHFYALTCVTLLLPFLLIVGNRRRSNKLNLPCAGSGFRTPSFLLPIVSLFWGRDLIEDIYNKQKNIDEPQPYVLPGILGNEVVLPKSWIPWLASRPESILSGKWSRLQRMNFETTFLRAEVVTNPIQETVIRRDLMANLDKLAPELADEIAVAVDELWGCNVENYKTVSLQETIFRIVARASSRVFAGKVVCRDANFIDNSIRFTMAVITSGFVMKVIPKAIEPLLVWILVSYVRFHYSKLSRVLEPLFQSTSTPKQPCVDFKENGSRDGNSEGETAVQWLAVNATRDPNIDPKEQTPPWLALRLMTLLFAAVDTTSLTSINALLDVFTERAGGSCVPTLREEARRNIQLFGGRWDRARLNNMPRHDSMLRESMRLSGFAIKILQRKVMASEGIVLPNGTVLPQGTMVCVSAWGLHHDEQVYPNPSEFSPERFMLGYSSSSEERESKLRNSSDRKGVLLRTATEADPSFTFWGLGKQSCPGRYLAVDLIKILMEYVVMNYDVVPLKQRPENMWIEYNYVPSANAKLQVRRRRT</sequence>
<organism evidence="11 12">
    <name type="scientific">Delitschia confertaspora ATCC 74209</name>
    <dbReference type="NCBI Taxonomy" id="1513339"/>
    <lineage>
        <taxon>Eukaryota</taxon>
        <taxon>Fungi</taxon>
        <taxon>Dikarya</taxon>
        <taxon>Ascomycota</taxon>
        <taxon>Pezizomycotina</taxon>
        <taxon>Dothideomycetes</taxon>
        <taxon>Pleosporomycetidae</taxon>
        <taxon>Pleosporales</taxon>
        <taxon>Delitschiaceae</taxon>
        <taxon>Delitschia</taxon>
    </lineage>
</organism>
<dbReference type="InterPro" id="IPR002403">
    <property type="entry name" value="Cyt_P450_E_grp-IV"/>
</dbReference>
<evidence type="ECO:0000256" key="1">
    <source>
        <dbReference type="ARBA" id="ARBA00001971"/>
    </source>
</evidence>
<accession>A0A9P4MWK7</accession>
<dbReference type="OrthoDB" id="1844152at2759"/>
<keyword evidence="7 9" id="KW-0408">Iron</keyword>
<comment type="pathway">
    <text evidence="2">Mycotoxin biosynthesis.</text>
</comment>
<name>A0A9P4MWK7_9PLEO</name>
<keyword evidence="10" id="KW-0812">Transmembrane</keyword>
<dbReference type="PRINTS" id="PR00465">
    <property type="entry name" value="EP450IV"/>
</dbReference>
<reference evidence="11" key="1">
    <citation type="journal article" date="2020" name="Stud. Mycol.">
        <title>101 Dothideomycetes genomes: a test case for predicting lifestyles and emergence of pathogens.</title>
        <authorList>
            <person name="Haridas S."/>
            <person name="Albert R."/>
            <person name="Binder M."/>
            <person name="Bloem J."/>
            <person name="Labutti K."/>
            <person name="Salamov A."/>
            <person name="Andreopoulos B."/>
            <person name="Baker S."/>
            <person name="Barry K."/>
            <person name="Bills G."/>
            <person name="Bluhm B."/>
            <person name="Cannon C."/>
            <person name="Castanera R."/>
            <person name="Culley D."/>
            <person name="Daum C."/>
            <person name="Ezra D."/>
            <person name="Gonzalez J."/>
            <person name="Henrissat B."/>
            <person name="Kuo A."/>
            <person name="Liang C."/>
            <person name="Lipzen A."/>
            <person name="Lutzoni F."/>
            <person name="Magnuson J."/>
            <person name="Mondo S."/>
            <person name="Nolan M."/>
            <person name="Ohm R."/>
            <person name="Pangilinan J."/>
            <person name="Park H.-J."/>
            <person name="Ramirez L."/>
            <person name="Alfaro M."/>
            <person name="Sun H."/>
            <person name="Tritt A."/>
            <person name="Yoshinaga Y."/>
            <person name="Zwiers L.-H."/>
            <person name="Turgeon B."/>
            <person name="Goodwin S."/>
            <person name="Spatafora J."/>
            <person name="Crous P."/>
            <person name="Grigoriev I."/>
        </authorList>
    </citation>
    <scope>NUCLEOTIDE SEQUENCE</scope>
    <source>
        <strain evidence="11">ATCC 74209</strain>
    </source>
</reference>
<gene>
    <name evidence="11" type="ORF">GQ43DRAFT_471056</name>
</gene>